<evidence type="ECO:0000313" key="2">
    <source>
        <dbReference type="Proteomes" id="UP000024635"/>
    </source>
</evidence>
<organism evidence="1 2">
    <name type="scientific">Ancylostoma ceylanicum</name>
    <dbReference type="NCBI Taxonomy" id="53326"/>
    <lineage>
        <taxon>Eukaryota</taxon>
        <taxon>Metazoa</taxon>
        <taxon>Ecdysozoa</taxon>
        <taxon>Nematoda</taxon>
        <taxon>Chromadorea</taxon>
        <taxon>Rhabditida</taxon>
        <taxon>Rhabditina</taxon>
        <taxon>Rhabditomorpha</taxon>
        <taxon>Strongyloidea</taxon>
        <taxon>Ancylostomatidae</taxon>
        <taxon>Ancylostomatinae</taxon>
        <taxon>Ancylostoma</taxon>
    </lineage>
</organism>
<dbReference type="AlphaFoldDB" id="A0A016VP29"/>
<evidence type="ECO:0000313" key="1">
    <source>
        <dbReference type="EMBL" id="EYC29036.1"/>
    </source>
</evidence>
<dbReference type="EMBL" id="JARK01001343">
    <property type="protein sequence ID" value="EYC29036.1"/>
    <property type="molecule type" value="Genomic_DNA"/>
</dbReference>
<gene>
    <name evidence="1" type="primary">Acey_s0007.g3552</name>
    <name evidence="1" type="ORF">Y032_0007g3552</name>
</gene>
<dbReference type="Proteomes" id="UP000024635">
    <property type="component" value="Unassembled WGS sequence"/>
</dbReference>
<protein>
    <submittedName>
        <fullName evidence="1">Uncharacterized protein</fullName>
    </submittedName>
</protein>
<accession>A0A016VP29</accession>
<keyword evidence="2" id="KW-1185">Reference proteome</keyword>
<reference evidence="2" key="1">
    <citation type="journal article" date="2015" name="Nat. Genet.">
        <title>The genome and transcriptome of the zoonotic hookworm Ancylostoma ceylanicum identify infection-specific gene families.</title>
        <authorList>
            <person name="Schwarz E.M."/>
            <person name="Hu Y."/>
            <person name="Antoshechkin I."/>
            <person name="Miller M.M."/>
            <person name="Sternberg P.W."/>
            <person name="Aroian R.V."/>
        </authorList>
    </citation>
    <scope>NUCLEOTIDE SEQUENCE</scope>
    <source>
        <strain evidence="2">HY135</strain>
    </source>
</reference>
<sequence>MNSLQAALEREWSKIDINLRRPTEVLLEGRLTACTDAEANTFEQHLNVVMFNACAEQVVNTVLQHLSS</sequence>
<name>A0A016VP29_9BILA</name>
<proteinExistence type="predicted"/>
<comment type="caution">
    <text evidence="1">The sequence shown here is derived from an EMBL/GenBank/DDBJ whole genome shotgun (WGS) entry which is preliminary data.</text>
</comment>